<feature type="region of interest" description="Disordered" evidence="1">
    <location>
        <begin position="369"/>
        <end position="483"/>
    </location>
</feature>
<comment type="caution">
    <text evidence="2">The sequence shown here is derived from an EMBL/GenBank/DDBJ whole genome shotgun (WGS) entry which is preliminary data.</text>
</comment>
<reference evidence="2" key="1">
    <citation type="submission" date="2022-04" db="EMBL/GenBank/DDBJ databases">
        <title>A functionally conserved STORR gene fusion in Papaver species that diverged 16.8 million years ago.</title>
        <authorList>
            <person name="Catania T."/>
        </authorList>
    </citation>
    <scope>NUCLEOTIDE SEQUENCE</scope>
    <source>
        <strain evidence="2">S-188037</strain>
    </source>
</reference>
<evidence type="ECO:0000313" key="3">
    <source>
        <dbReference type="Proteomes" id="UP001202328"/>
    </source>
</evidence>
<dbReference type="PANTHER" id="PTHR36407:SF1">
    <property type="entry name" value="MEDIATOR-ASSOCIATED PROTEIN 2"/>
    <property type="match status" value="1"/>
</dbReference>
<feature type="compositionally biased region" description="Polar residues" evidence="1">
    <location>
        <begin position="372"/>
        <end position="386"/>
    </location>
</feature>
<sequence>MRGGYREDGQTELYMNHKRKENRKGLDFLQLLQLRFAGKEWCMLDEIVASVGFQFEFKNGVWTRLIGVFYNDFHWNFKTASLIQSHSDLLVYSAEIVLVNSWCLLLLLAAAPSTPVFGTWFSTIFYGSALPGMDILEVCARAKLNLTEREHGGCAGYGNECLRCALIRYSVVDLKKDQYQKVNTKFLLRSLIITGHPEHRCRISGSSCLQRWIRGFRAVKFPCQDVFICSLWPFPPPETQQGFIKMEAADEYKPANEFQEDSKDPLLEVPLSDSTELWLIQWPGNKQDPDFDGQQVSIKLHHDGQLATFETLSGRISYEMVSYASQEPEATVFLSSASESKFAGKISRRVSLVRYPELSELEEKAKSERLAQQSARTLSTASTPCKSSGGKRGTLPSFSGISRGALVDPSLGSARRGKLSDGGEPSSKHPMKRRVNEPTRTIPHAVNFSGGHGSSVTMTSSGSAESSRSENSKKKKKKAKEEK</sequence>
<proteinExistence type="predicted"/>
<keyword evidence="3" id="KW-1185">Reference proteome</keyword>
<name>A0AAD4SS04_9MAGN</name>
<dbReference type="PANTHER" id="PTHR36407">
    <property type="entry name" value="MEDIATOR-ASSOCIATED PROTEIN 2"/>
    <property type="match status" value="1"/>
</dbReference>
<organism evidence="2 3">
    <name type="scientific">Papaver atlanticum</name>
    <dbReference type="NCBI Taxonomy" id="357466"/>
    <lineage>
        <taxon>Eukaryota</taxon>
        <taxon>Viridiplantae</taxon>
        <taxon>Streptophyta</taxon>
        <taxon>Embryophyta</taxon>
        <taxon>Tracheophyta</taxon>
        <taxon>Spermatophyta</taxon>
        <taxon>Magnoliopsida</taxon>
        <taxon>Ranunculales</taxon>
        <taxon>Papaveraceae</taxon>
        <taxon>Papaveroideae</taxon>
        <taxon>Papaver</taxon>
    </lineage>
</organism>
<evidence type="ECO:0000313" key="2">
    <source>
        <dbReference type="EMBL" id="KAI3917346.1"/>
    </source>
</evidence>
<feature type="compositionally biased region" description="Basic residues" evidence="1">
    <location>
        <begin position="473"/>
        <end position="483"/>
    </location>
</feature>
<feature type="compositionally biased region" description="Low complexity" evidence="1">
    <location>
        <begin position="454"/>
        <end position="466"/>
    </location>
</feature>
<protein>
    <submittedName>
        <fullName evidence="2">Uncharacterized protein</fullName>
    </submittedName>
</protein>
<dbReference type="AlphaFoldDB" id="A0AAD4SS04"/>
<dbReference type="InterPro" id="IPR038823">
    <property type="entry name" value="MED2_plant"/>
</dbReference>
<evidence type="ECO:0000256" key="1">
    <source>
        <dbReference type="SAM" id="MobiDB-lite"/>
    </source>
</evidence>
<dbReference type="EMBL" id="JAJJMB010008995">
    <property type="protein sequence ID" value="KAI3917346.1"/>
    <property type="molecule type" value="Genomic_DNA"/>
</dbReference>
<accession>A0AAD4SS04</accession>
<gene>
    <name evidence="2" type="ORF">MKW98_027265</name>
</gene>
<dbReference type="Proteomes" id="UP001202328">
    <property type="component" value="Unassembled WGS sequence"/>
</dbReference>